<dbReference type="PANTHER" id="PTHR12001">
    <property type="entry name" value="GERANYLGERANYL PYROPHOSPHATE SYNTHASE"/>
    <property type="match status" value="1"/>
</dbReference>
<name>G4QJE9_GLANF</name>
<dbReference type="STRING" id="1085623.GNIT_0401"/>
<evidence type="ECO:0000256" key="1">
    <source>
        <dbReference type="ARBA" id="ARBA00001946"/>
    </source>
</evidence>
<evidence type="ECO:0000256" key="5">
    <source>
        <dbReference type="ARBA" id="ARBA00022842"/>
    </source>
</evidence>
<accession>G4QJE9</accession>
<dbReference type="Gene3D" id="1.10.600.10">
    <property type="entry name" value="Farnesyl Diphosphate Synthase"/>
    <property type="match status" value="1"/>
</dbReference>
<evidence type="ECO:0000256" key="4">
    <source>
        <dbReference type="ARBA" id="ARBA00022723"/>
    </source>
</evidence>
<dbReference type="PANTHER" id="PTHR12001:SF85">
    <property type="entry name" value="SHORT CHAIN ISOPRENYL DIPHOSPHATE SYNTHASE"/>
    <property type="match status" value="1"/>
</dbReference>
<gene>
    <name evidence="7" type="ordered locus">GNIT_0401</name>
</gene>
<dbReference type="SFLD" id="SFLDS00005">
    <property type="entry name" value="Isoprenoid_Synthase_Type_I"/>
    <property type="match status" value="1"/>
</dbReference>
<proteinExistence type="inferred from homology"/>
<keyword evidence="5" id="KW-0460">Magnesium</keyword>
<evidence type="ECO:0000313" key="8">
    <source>
        <dbReference type="Proteomes" id="UP000009282"/>
    </source>
</evidence>
<dbReference type="eggNOG" id="COG0142">
    <property type="taxonomic scope" value="Bacteria"/>
</dbReference>
<dbReference type="PROSITE" id="PS00723">
    <property type="entry name" value="POLYPRENYL_SYNTHASE_1"/>
    <property type="match status" value="1"/>
</dbReference>
<dbReference type="GO" id="GO:0046872">
    <property type="term" value="F:metal ion binding"/>
    <property type="evidence" value="ECO:0007669"/>
    <property type="project" value="UniProtKB-KW"/>
</dbReference>
<dbReference type="InterPro" id="IPR000092">
    <property type="entry name" value="Polyprenyl_synt"/>
</dbReference>
<dbReference type="HOGENOM" id="CLU_014015_0_2_6"/>
<dbReference type="OrthoDB" id="9805316at2"/>
<reference evidence="7 8" key="1">
    <citation type="journal article" date="2011" name="J. Bacteriol.">
        <title>Complete genome sequence of seawater bacterium Glaciecola nitratireducens FR1064T.</title>
        <authorList>
            <person name="Bian F."/>
            <person name="Qin Q.L."/>
            <person name="Xie B.B."/>
            <person name="Shu Y.L."/>
            <person name="Zhang X.Y."/>
            <person name="Yu Y."/>
            <person name="Chen B."/>
            <person name="Chen X.L."/>
            <person name="Zhou B.C."/>
            <person name="Zhang Y.Z."/>
        </authorList>
    </citation>
    <scope>NUCLEOTIDE SEQUENCE [LARGE SCALE GENOMIC DNA]</scope>
    <source>
        <strain evidence="8">JCM 12485 / KCTC 12276 / FR1064</strain>
    </source>
</reference>
<evidence type="ECO:0000256" key="6">
    <source>
        <dbReference type="RuleBase" id="RU004466"/>
    </source>
</evidence>
<dbReference type="InterPro" id="IPR033749">
    <property type="entry name" value="Polyprenyl_synt_CS"/>
</dbReference>
<comment type="similarity">
    <text evidence="2 6">Belongs to the FPP/GGPP synthase family.</text>
</comment>
<dbReference type="AlphaFoldDB" id="G4QJE9"/>
<sequence>MIQTKALDLPTMSFILKQCEEDMHFRIKDSQPGLFHLNSGGNRARATFCIEAGIALRLPEKSIIAMACTIELLHNASLVHDDLQDSETIRRGRQSVWKKYGKSHAICAGDVMISAAYGALADIGPHHSLATLLSHTHRAVSTTIHGQSQDIDATPDISVKQYEKIAAMKSGPLIQLTLSLPLLMADMEEHVQTAHQALNNFAIAYQIVDDLDDWQQDSQRGQLNLINLLASRSCIEEATYIARNRARYLLKQCEKELSLLPANCAASVIKAAQSLRTKTKASTHE</sequence>
<evidence type="ECO:0000256" key="3">
    <source>
        <dbReference type="ARBA" id="ARBA00022679"/>
    </source>
</evidence>
<dbReference type="GO" id="GO:0004659">
    <property type="term" value="F:prenyltransferase activity"/>
    <property type="evidence" value="ECO:0007669"/>
    <property type="project" value="InterPro"/>
</dbReference>
<dbReference type="GO" id="GO:0008299">
    <property type="term" value="P:isoprenoid biosynthetic process"/>
    <property type="evidence" value="ECO:0007669"/>
    <property type="project" value="InterPro"/>
</dbReference>
<keyword evidence="8" id="KW-1185">Reference proteome</keyword>
<dbReference type="RefSeq" id="WP_014107433.1">
    <property type="nucleotide sequence ID" value="NC_016041.1"/>
</dbReference>
<dbReference type="InterPro" id="IPR008949">
    <property type="entry name" value="Isoprenoid_synthase_dom_sf"/>
</dbReference>
<organism evidence="7 8">
    <name type="scientific">Glaciecola nitratireducens (strain JCM 12485 / KCTC 12276 / FR1064)</name>
    <dbReference type="NCBI Taxonomy" id="1085623"/>
    <lineage>
        <taxon>Bacteria</taxon>
        <taxon>Pseudomonadati</taxon>
        <taxon>Pseudomonadota</taxon>
        <taxon>Gammaproteobacteria</taxon>
        <taxon>Alteromonadales</taxon>
        <taxon>Alteromonadaceae</taxon>
        <taxon>Brumicola</taxon>
    </lineage>
</organism>
<keyword evidence="3 6" id="KW-0808">Transferase</keyword>
<dbReference type="SUPFAM" id="SSF48576">
    <property type="entry name" value="Terpenoid synthases"/>
    <property type="match status" value="1"/>
</dbReference>
<dbReference type="EMBL" id="CP003060">
    <property type="protein sequence ID" value="AEP28555.1"/>
    <property type="molecule type" value="Genomic_DNA"/>
</dbReference>
<dbReference type="Pfam" id="PF00348">
    <property type="entry name" value="polyprenyl_synt"/>
    <property type="match status" value="1"/>
</dbReference>
<keyword evidence="4" id="KW-0479">Metal-binding</keyword>
<dbReference type="Proteomes" id="UP000009282">
    <property type="component" value="Chromosome"/>
</dbReference>
<protein>
    <submittedName>
        <fullName evidence="7">Polyprenyl synthetase family protein</fullName>
    </submittedName>
</protein>
<evidence type="ECO:0000256" key="2">
    <source>
        <dbReference type="ARBA" id="ARBA00006706"/>
    </source>
</evidence>
<comment type="cofactor">
    <cofactor evidence="1">
        <name>Mg(2+)</name>
        <dbReference type="ChEBI" id="CHEBI:18420"/>
    </cofactor>
</comment>
<dbReference type="KEGG" id="gni:GNIT_0401"/>
<evidence type="ECO:0000313" key="7">
    <source>
        <dbReference type="EMBL" id="AEP28555.1"/>
    </source>
</evidence>